<reference evidence="5 6" key="1">
    <citation type="submission" date="2015-08" db="EMBL/GenBank/DDBJ databases">
        <title>Emmonsia species relationships and genome sequence.</title>
        <authorList>
            <person name="Cuomo C.A."/>
            <person name="Schwartz I.S."/>
            <person name="Kenyon C."/>
            <person name="De Hoog G.S."/>
            <person name="Govender N.P."/>
            <person name="Botha A."/>
            <person name="Moreno L."/>
            <person name="De Vries M."/>
            <person name="Munoz J.F."/>
            <person name="Stielow J.B."/>
        </authorList>
    </citation>
    <scope>NUCLEOTIDE SEQUENCE [LARGE SCALE GENOMIC DNA]</scope>
    <source>
        <strain evidence="5 6">EI222</strain>
    </source>
</reference>
<evidence type="ECO:0000256" key="2">
    <source>
        <dbReference type="SAM" id="Phobius"/>
    </source>
</evidence>
<accession>A0A1J9R3T2</accession>
<evidence type="ECO:0000313" key="5">
    <source>
        <dbReference type="EMBL" id="OJD23167.1"/>
    </source>
</evidence>
<feature type="signal peptide" evidence="3">
    <location>
        <begin position="1"/>
        <end position="20"/>
    </location>
</feature>
<feature type="chain" id="PRO_5013085994" description="Peptidase A1 domain-containing protein" evidence="3">
    <location>
        <begin position="21"/>
        <end position="553"/>
    </location>
</feature>
<dbReference type="Gene3D" id="2.40.70.10">
    <property type="entry name" value="Acid Proteases"/>
    <property type="match status" value="2"/>
</dbReference>
<comment type="caution">
    <text evidence="5">The sequence shown here is derived from an EMBL/GenBank/DDBJ whole genome shotgun (WGS) entry which is preliminary data.</text>
</comment>
<keyword evidence="3" id="KW-0732">Signal</keyword>
<proteinExistence type="predicted"/>
<dbReference type="EMBL" id="LGTZ01000862">
    <property type="protein sequence ID" value="OJD23167.1"/>
    <property type="molecule type" value="Genomic_DNA"/>
</dbReference>
<feature type="transmembrane region" description="Helical" evidence="2">
    <location>
        <begin position="441"/>
        <end position="464"/>
    </location>
</feature>
<sequence>MLCASLFLSLSSLLVHRSHTQGCDTSAPTIELPSGNGTIGDDPESVRWGLSIGVGTPPQQIIAAINPWVFPAPFTLRVRRRGRVDWNLWLWGSQRECTGRISQDNCIWFRGGVFNEKQSSSWVPTEIPDVYDFRPSGNQMHINSPWGNETITLLKPDTTVASVPLYSPKTGKPPQGSIGLGRASSFLDVLAAQKKIASRTWSLFWGWQGLEASHQMKGNLVLGGYDGAKIKGNNFTRDFVDVKECTSELMVYVKQIYITTWYGDRTDVYKSSGSTLNACLRPDISPISLPDHVFNNFKRNLPGKYLGPANGIYDDSIVHDSKDIFRGNLTFTLDSGLSITVPNHQLVLPNVVINRDGHQTFANDSRVIPIHNAGRQGVFLGQSFLSSAYIHVNNDLKRFSIWQAYPTEETDIVGVAAGACDPDPANDSGYANPGSKLVRGAIAGIVIGVVAGIALVGLAIWFLVWRKRKRTQNQDAQLSKAHSQAIAAAQPKNRVPELDDTGLSNPTSGTAKYDPGGMGGKYVSEMPASPLPQSQETPVELPADNVRHADGRV</sequence>
<dbReference type="AlphaFoldDB" id="A0A1J9R3T2"/>
<keyword evidence="2" id="KW-0472">Membrane</keyword>
<feature type="region of interest" description="Disordered" evidence="1">
    <location>
        <begin position="475"/>
        <end position="553"/>
    </location>
</feature>
<dbReference type="InterPro" id="IPR033121">
    <property type="entry name" value="PEPTIDASE_A1"/>
</dbReference>
<dbReference type="PROSITE" id="PS51767">
    <property type="entry name" value="PEPTIDASE_A1"/>
    <property type="match status" value="1"/>
</dbReference>
<evidence type="ECO:0000256" key="3">
    <source>
        <dbReference type="SAM" id="SignalP"/>
    </source>
</evidence>
<dbReference type="VEuPathDB" id="FungiDB:ACJ73_05479"/>
<dbReference type="OrthoDB" id="4074350at2759"/>
<dbReference type="CDD" id="cd12087">
    <property type="entry name" value="TM_EGFR-like"/>
    <property type="match status" value="1"/>
</dbReference>
<feature type="domain" description="Peptidase A1" evidence="4">
    <location>
        <begin position="48"/>
        <end position="402"/>
    </location>
</feature>
<dbReference type="Proteomes" id="UP000242791">
    <property type="component" value="Unassembled WGS sequence"/>
</dbReference>
<dbReference type="Pfam" id="PF00026">
    <property type="entry name" value="Asp"/>
    <property type="match status" value="1"/>
</dbReference>
<organism evidence="5 6">
    <name type="scientific">Blastomyces percursus</name>
    <dbReference type="NCBI Taxonomy" id="1658174"/>
    <lineage>
        <taxon>Eukaryota</taxon>
        <taxon>Fungi</taxon>
        <taxon>Dikarya</taxon>
        <taxon>Ascomycota</taxon>
        <taxon>Pezizomycotina</taxon>
        <taxon>Eurotiomycetes</taxon>
        <taxon>Eurotiomycetidae</taxon>
        <taxon>Onygenales</taxon>
        <taxon>Ajellomycetaceae</taxon>
        <taxon>Blastomyces</taxon>
    </lineage>
</organism>
<keyword evidence="6" id="KW-1185">Reference proteome</keyword>
<evidence type="ECO:0000259" key="4">
    <source>
        <dbReference type="PROSITE" id="PS51767"/>
    </source>
</evidence>
<name>A0A1J9R3T2_9EURO</name>
<evidence type="ECO:0000256" key="1">
    <source>
        <dbReference type="SAM" id="MobiDB-lite"/>
    </source>
</evidence>
<dbReference type="SUPFAM" id="SSF50630">
    <property type="entry name" value="Acid proteases"/>
    <property type="match status" value="1"/>
</dbReference>
<gene>
    <name evidence="5" type="ORF">ACJ73_05479</name>
</gene>
<evidence type="ECO:0000313" key="6">
    <source>
        <dbReference type="Proteomes" id="UP000242791"/>
    </source>
</evidence>
<keyword evidence="2" id="KW-1133">Transmembrane helix</keyword>
<dbReference type="STRING" id="1658174.A0A1J9R3T2"/>
<protein>
    <recommendedName>
        <fullName evidence="4">Peptidase A1 domain-containing protein</fullName>
    </recommendedName>
</protein>
<keyword evidence="2" id="KW-0812">Transmembrane</keyword>
<dbReference type="InterPro" id="IPR021109">
    <property type="entry name" value="Peptidase_aspartic_dom_sf"/>
</dbReference>